<reference evidence="2" key="1">
    <citation type="journal article" date="2012" name="PLoS Genet.">
        <title>Comparative analysis of the genomes of two field isolates of the rice blast fungus Magnaporthe oryzae.</title>
        <authorList>
            <person name="Xue M."/>
            <person name="Yang J."/>
            <person name="Li Z."/>
            <person name="Hu S."/>
            <person name="Yao N."/>
            <person name="Dean R.A."/>
            <person name="Zhao W."/>
            <person name="Shen M."/>
            <person name="Zhang H."/>
            <person name="Li C."/>
            <person name="Liu L."/>
            <person name="Cao L."/>
            <person name="Xu X."/>
            <person name="Xing Y."/>
            <person name="Hsiang T."/>
            <person name="Zhang Z."/>
            <person name="Xu J.R."/>
            <person name="Peng Y.L."/>
        </authorList>
    </citation>
    <scope>NUCLEOTIDE SEQUENCE [LARGE SCALE GENOMIC DNA]</scope>
    <source>
        <strain evidence="2">P131</strain>
    </source>
</reference>
<sequence length="41" mass="4285">MAAPPTACPITTSKDRQVELGHPPGEEDQGKKDTKPGHAMG</sequence>
<evidence type="ECO:0000256" key="1">
    <source>
        <dbReference type="SAM" id="MobiDB-lite"/>
    </source>
</evidence>
<gene>
    <name evidence="2" type="ORF">OOW_P131scaffold00087g5</name>
</gene>
<evidence type="ECO:0000313" key="2">
    <source>
        <dbReference type="EMBL" id="ELQ70065.1"/>
    </source>
</evidence>
<dbReference type="EMBL" id="JH794855">
    <property type="protein sequence ID" value="ELQ70065.1"/>
    <property type="molecule type" value="Genomic_DNA"/>
</dbReference>
<organism>
    <name type="scientific">Pyricularia oryzae (strain P131)</name>
    <name type="common">Rice blast fungus</name>
    <name type="synonym">Magnaporthe oryzae</name>
    <dbReference type="NCBI Taxonomy" id="1143193"/>
    <lineage>
        <taxon>Eukaryota</taxon>
        <taxon>Fungi</taxon>
        <taxon>Dikarya</taxon>
        <taxon>Ascomycota</taxon>
        <taxon>Pezizomycotina</taxon>
        <taxon>Sordariomycetes</taxon>
        <taxon>Sordariomycetidae</taxon>
        <taxon>Magnaporthales</taxon>
        <taxon>Pyriculariaceae</taxon>
        <taxon>Pyricularia</taxon>
    </lineage>
</organism>
<protein>
    <submittedName>
        <fullName evidence="2">Uncharacterized protein</fullName>
    </submittedName>
</protein>
<name>L7JR96_PYRO1</name>
<feature type="compositionally biased region" description="Basic and acidic residues" evidence="1">
    <location>
        <begin position="13"/>
        <end position="41"/>
    </location>
</feature>
<feature type="region of interest" description="Disordered" evidence="1">
    <location>
        <begin position="1"/>
        <end position="41"/>
    </location>
</feature>
<dbReference type="AlphaFoldDB" id="L7JR96"/>
<proteinExistence type="predicted"/>
<accession>L7JR96</accession>